<dbReference type="GO" id="GO:0004089">
    <property type="term" value="F:carbonate dehydratase activity"/>
    <property type="evidence" value="ECO:0007669"/>
    <property type="project" value="UniProtKB-EC"/>
</dbReference>
<name>A0A8W8INI3_MAGGI</name>
<keyword evidence="12" id="KW-1185">Reference proteome</keyword>
<evidence type="ECO:0000256" key="1">
    <source>
        <dbReference type="ARBA" id="ARBA00004613"/>
    </source>
</evidence>
<reference evidence="11" key="1">
    <citation type="submission" date="2022-08" db="UniProtKB">
        <authorList>
            <consortium name="EnsemblMetazoa"/>
        </authorList>
    </citation>
    <scope>IDENTIFICATION</scope>
    <source>
        <strain evidence="11">05x7-T-G4-1.051#20</strain>
    </source>
</reference>
<dbReference type="PANTHER" id="PTHR18952">
    <property type="entry name" value="CARBONIC ANHYDRASE"/>
    <property type="match status" value="1"/>
</dbReference>
<dbReference type="GO" id="GO:0005576">
    <property type="term" value="C:extracellular region"/>
    <property type="evidence" value="ECO:0007669"/>
    <property type="project" value="UniProtKB-SubCell"/>
</dbReference>
<dbReference type="InterPro" id="IPR036398">
    <property type="entry name" value="CA_dom_sf"/>
</dbReference>
<keyword evidence="6" id="KW-0862">Zinc</keyword>
<evidence type="ECO:0000256" key="8">
    <source>
        <dbReference type="ARBA" id="ARBA00048348"/>
    </source>
</evidence>
<organism evidence="11 12">
    <name type="scientific">Magallana gigas</name>
    <name type="common">Pacific oyster</name>
    <name type="synonym">Crassostrea gigas</name>
    <dbReference type="NCBI Taxonomy" id="29159"/>
    <lineage>
        <taxon>Eukaryota</taxon>
        <taxon>Metazoa</taxon>
        <taxon>Spiralia</taxon>
        <taxon>Lophotrochozoa</taxon>
        <taxon>Mollusca</taxon>
        <taxon>Bivalvia</taxon>
        <taxon>Autobranchia</taxon>
        <taxon>Pteriomorphia</taxon>
        <taxon>Ostreida</taxon>
        <taxon>Ostreoidea</taxon>
        <taxon>Ostreidae</taxon>
        <taxon>Magallana</taxon>
    </lineage>
</organism>
<dbReference type="SMART" id="SM01057">
    <property type="entry name" value="Carb_anhydrase"/>
    <property type="match status" value="1"/>
</dbReference>
<evidence type="ECO:0000256" key="9">
    <source>
        <dbReference type="SAM" id="SignalP"/>
    </source>
</evidence>
<comment type="catalytic activity">
    <reaction evidence="8">
        <text>hydrogencarbonate + H(+) = CO2 + H2O</text>
        <dbReference type="Rhea" id="RHEA:10748"/>
        <dbReference type="ChEBI" id="CHEBI:15377"/>
        <dbReference type="ChEBI" id="CHEBI:15378"/>
        <dbReference type="ChEBI" id="CHEBI:16526"/>
        <dbReference type="ChEBI" id="CHEBI:17544"/>
        <dbReference type="EC" id="4.2.1.1"/>
    </reaction>
</comment>
<dbReference type="SUPFAM" id="SSF51069">
    <property type="entry name" value="Carbonic anhydrase"/>
    <property type="match status" value="1"/>
</dbReference>
<evidence type="ECO:0000256" key="2">
    <source>
        <dbReference type="ARBA" id="ARBA00010718"/>
    </source>
</evidence>
<evidence type="ECO:0000256" key="5">
    <source>
        <dbReference type="ARBA" id="ARBA00022723"/>
    </source>
</evidence>
<dbReference type="Pfam" id="PF00194">
    <property type="entry name" value="Carb_anhydrase"/>
    <property type="match status" value="1"/>
</dbReference>
<sequence>MNKEFEVCFFLLVILRSHCAEASSIVCDEPDCSKAKYNYDRESCLGPVNWSDITPCWSQCGGNRQSPVNIRRADATFSNIGSFTFNIGVQQAFQVSTFSKGFATTFKIENANIILSNVNQFGLTGSSFKLDGFHFHTGRYNSMMGSEHSFDDEFTPLELHLVFYNTKYPDVNTASTQSDGLVVIGVLTQASGGVWNSQFPDCQKTNQAELSRVLKKAFKKTEDYSEDELFFADLALKDLLPADQESFYTYEGSLTTPSCSETVTWIVMKCPITVSVNAIETFKNIKIQNDEEELGVHGNRRPVQRGQQNTPFTLLRNF</sequence>
<feature type="signal peptide" evidence="9">
    <location>
        <begin position="1"/>
        <end position="22"/>
    </location>
</feature>
<dbReference type="GO" id="GO:0008270">
    <property type="term" value="F:zinc ion binding"/>
    <property type="evidence" value="ECO:0007669"/>
    <property type="project" value="InterPro"/>
</dbReference>
<evidence type="ECO:0000313" key="12">
    <source>
        <dbReference type="Proteomes" id="UP000005408"/>
    </source>
</evidence>
<evidence type="ECO:0000313" key="11">
    <source>
        <dbReference type="EnsemblMetazoa" id="G15136.1:cds"/>
    </source>
</evidence>
<keyword evidence="4" id="KW-0964">Secreted</keyword>
<protein>
    <recommendedName>
        <fullName evidence="3">carbonic anhydrase</fullName>
        <ecNumber evidence="3">4.2.1.1</ecNumber>
    </recommendedName>
</protein>
<evidence type="ECO:0000259" key="10">
    <source>
        <dbReference type="PROSITE" id="PS51144"/>
    </source>
</evidence>
<comment type="similarity">
    <text evidence="2">Belongs to the alpha-carbonic anhydrase family.</text>
</comment>
<proteinExistence type="inferred from homology"/>
<dbReference type="Gene3D" id="3.10.200.10">
    <property type="entry name" value="Alpha carbonic anhydrase"/>
    <property type="match status" value="1"/>
</dbReference>
<comment type="subcellular location">
    <subcellularLocation>
        <location evidence="1">Secreted</location>
    </subcellularLocation>
</comment>
<evidence type="ECO:0000256" key="4">
    <source>
        <dbReference type="ARBA" id="ARBA00022525"/>
    </source>
</evidence>
<feature type="domain" description="Alpha-carbonic anhydrase" evidence="10">
    <location>
        <begin position="35"/>
        <end position="318"/>
    </location>
</feature>
<feature type="chain" id="PRO_5036471235" description="carbonic anhydrase" evidence="9">
    <location>
        <begin position="23"/>
        <end position="318"/>
    </location>
</feature>
<keyword evidence="5" id="KW-0479">Metal-binding</keyword>
<evidence type="ECO:0000256" key="7">
    <source>
        <dbReference type="ARBA" id="ARBA00023239"/>
    </source>
</evidence>
<dbReference type="Proteomes" id="UP000005408">
    <property type="component" value="Unassembled WGS sequence"/>
</dbReference>
<evidence type="ECO:0000256" key="6">
    <source>
        <dbReference type="ARBA" id="ARBA00022833"/>
    </source>
</evidence>
<dbReference type="PANTHER" id="PTHR18952:SF265">
    <property type="entry name" value="CARBONIC ANHYDRASE"/>
    <property type="match status" value="1"/>
</dbReference>
<dbReference type="PROSITE" id="PS51144">
    <property type="entry name" value="ALPHA_CA_2"/>
    <property type="match status" value="1"/>
</dbReference>
<dbReference type="EC" id="4.2.1.1" evidence="3"/>
<dbReference type="CDD" id="cd00326">
    <property type="entry name" value="alpha_CA"/>
    <property type="match status" value="1"/>
</dbReference>
<dbReference type="InterPro" id="IPR001148">
    <property type="entry name" value="CA_dom"/>
</dbReference>
<keyword evidence="7" id="KW-0456">Lyase</keyword>
<dbReference type="AlphaFoldDB" id="A0A8W8INI3"/>
<accession>A0A8W8INI3</accession>
<dbReference type="EnsemblMetazoa" id="G15136.1">
    <property type="protein sequence ID" value="G15136.1:cds"/>
    <property type="gene ID" value="G15136"/>
</dbReference>
<evidence type="ECO:0000256" key="3">
    <source>
        <dbReference type="ARBA" id="ARBA00012925"/>
    </source>
</evidence>
<keyword evidence="9" id="KW-0732">Signal</keyword>
<dbReference type="InterPro" id="IPR023561">
    <property type="entry name" value="Carbonic_anhydrase_a-class"/>
</dbReference>